<dbReference type="Pfam" id="PF02130">
    <property type="entry name" value="YbeY"/>
    <property type="match status" value="1"/>
</dbReference>
<keyword evidence="4 7" id="KW-0255">Endonuclease</keyword>
<dbReference type="SUPFAM" id="SSF55486">
    <property type="entry name" value="Metalloproteases ('zincins'), catalytic domain"/>
    <property type="match status" value="1"/>
</dbReference>
<evidence type="ECO:0000313" key="8">
    <source>
        <dbReference type="EMBL" id="UYQ92859.1"/>
    </source>
</evidence>
<dbReference type="EC" id="3.1.-.-" evidence="7"/>
<dbReference type="EMBL" id="CP107006">
    <property type="protein sequence ID" value="UYQ92859.1"/>
    <property type="molecule type" value="Genomic_DNA"/>
</dbReference>
<comment type="function">
    <text evidence="7">Single strand-specific metallo-endoribonuclease involved in late-stage 70S ribosome quality control and in maturation of the 3' terminus of the 16S rRNA.</text>
</comment>
<gene>
    <name evidence="7 8" type="primary">ybeY</name>
    <name evidence="8" type="ORF">MKQ68_22525</name>
</gene>
<evidence type="ECO:0000256" key="2">
    <source>
        <dbReference type="ARBA" id="ARBA00022722"/>
    </source>
</evidence>
<keyword evidence="2 7" id="KW-0540">Nuclease</keyword>
<evidence type="ECO:0000256" key="7">
    <source>
        <dbReference type="HAMAP-Rule" id="MF_00009"/>
    </source>
</evidence>
<evidence type="ECO:0000256" key="4">
    <source>
        <dbReference type="ARBA" id="ARBA00022759"/>
    </source>
</evidence>
<dbReference type="NCBIfam" id="TIGR00043">
    <property type="entry name" value="rRNA maturation RNase YbeY"/>
    <property type="match status" value="1"/>
</dbReference>
<reference evidence="8" key="1">
    <citation type="submission" date="2022-10" db="EMBL/GenBank/DDBJ databases">
        <title>Chitinophaga sp. nov., isolated from soil.</title>
        <authorList>
            <person name="Jeon C.O."/>
        </authorList>
    </citation>
    <scope>NUCLEOTIDE SEQUENCE</scope>
    <source>
        <strain evidence="8">R8</strain>
    </source>
</reference>
<feature type="binding site" evidence="7">
    <location>
        <position position="108"/>
    </location>
    <ligand>
        <name>Zn(2+)</name>
        <dbReference type="ChEBI" id="CHEBI:29105"/>
        <note>catalytic</note>
    </ligand>
</feature>
<keyword evidence="9" id="KW-1185">Reference proteome</keyword>
<keyword evidence="7" id="KW-0963">Cytoplasm</keyword>
<keyword evidence="5 7" id="KW-0378">Hydrolase</keyword>
<keyword evidence="3 7" id="KW-0479">Metal-binding</keyword>
<dbReference type="Gene3D" id="3.40.390.30">
    <property type="entry name" value="Metalloproteases ('zincins'), catalytic domain"/>
    <property type="match status" value="1"/>
</dbReference>
<evidence type="ECO:0000313" key="9">
    <source>
        <dbReference type="Proteomes" id="UP001162741"/>
    </source>
</evidence>
<feature type="binding site" evidence="7">
    <location>
        <position position="118"/>
    </location>
    <ligand>
        <name>Zn(2+)</name>
        <dbReference type="ChEBI" id="CHEBI:29105"/>
        <note>catalytic</note>
    </ligand>
</feature>
<comment type="similarity">
    <text evidence="1 7">Belongs to the endoribonuclease YbeY family.</text>
</comment>
<dbReference type="PANTHER" id="PTHR46986">
    <property type="entry name" value="ENDORIBONUCLEASE YBEY, CHLOROPLASTIC"/>
    <property type="match status" value="1"/>
</dbReference>
<keyword evidence="7" id="KW-0690">Ribosome biogenesis</keyword>
<feature type="binding site" evidence="7">
    <location>
        <position position="112"/>
    </location>
    <ligand>
        <name>Zn(2+)</name>
        <dbReference type="ChEBI" id="CHEBI:29105"/>
        <note>catalytic</note>
    </ligand>
</feature>
<dbReference type="InterPro" id="IPR023091">
    <property type="entry name" value="MetalPrtase_cat_dom_sf_prd"/>
</dbReference>
<organism evidence="8 9">
    <name type="scientific">Chitinophaga horti</name>
    <dbReference type="NCBI Taxonomy" id="2920382"/>
    <lineage>
        <taxon>Bacteria</taxon>
        <taxon>Pseudomonadati</taxon>
        <taxon>Bacteroidota</taxon>
        <taxon>Chitinophagia</taxon>
        <taxon>Chitinophagales</taxon>
        <taxon>Chitinophagaceae</taxon>
        <taxon>Chitinophaga</taxon>
    </lineage>
</organism>
<dbReference type="InterPro" id="IPR002036">
    <property type="entry name" value="YbeY"/>
</dbReference>
<evidence type="ECO:0000256" key="1">
    <source>
        <dbReference type="ARBA" id="ARBA00010875"/>
    </source>
</evidence>
<name>A0ABY6J3U9_9BACT</name>
<evidence type="ECO:0000256" key="5">
    <source>
        <dbReference type="ARBA" id="ARBA00022801"/>
    </source>
</evidence>
<keyword evidence="6 7" id="KW-0862">Zinc</keyword>
<protein>
    <recommendedName>
        <fullName evidence="7">Endoribonuclease YbeY</fullName>
        <ecNumber evidence="7">3.1.-.-</ecNumber>
    </recommendedName>
</protein>
<sequence>MAVKFAMHEVKVTLKNRNRLKQFIEELFAREGQELEDIQYVFCSDEYLLGINQQFLQHDTYTDIVTFELSPTPEVTMGEVYISIDRVAENANNYSVSFDHELHRVIFHGALHLCGFKDKSKKEEEKMRSKENEYLYLYFEA</sequence>
<dbReference type="Proteomes" id="UP001162741">
    <property type="component" value="Chromosome"/>
</dbReference>
<dbReference type="RefSeq" id="WP_244836475.1">
    <property type="nucleotide sequence ID" value="NZ_CP107006.1"/>
</dbReference>
<dbReference type="PANTHER" id="PTHR46986:SF1">
    <property type="entry name" value="ENDORIBONUCLEASE YBEY, CHLOROPLASTIC"/>
    <property type="match status" value="1"/>
</dbReference>
<evidence type="ECO:0000256" key="6">
    <source>
        <dbReference type="ARBA" id="ARBA00022833"/>
    </source>
</evidence>
<keyword evidence="7" id="KW-0698">rRNA processing</keyword>
<comment type="cofactor">
    <cofactor evidence="7">
        <name>Zn(2+)</name>
        <dbReference type="ChEBI" id="CHEBI:29105"/>
    </cofactor>
    <text evidence="7">Binds 1 zinc ion.</text>
</comment>
<accession>A0ABY6J3U9</accession>
<dbReference type="HAMAP" id="MF_00009">
    <property type="entry name" value="Endoribonucl_YbeY"/>
    <property type="match status" value="1"/>
</dbReference>
<evidence type="ECO:0000256" key="3">
    <source>
        <dbReference type="ARBA" id="ARBA00022723"/>
    </source>
</evidence>
<comment type="subcellular location">
    <subcellularLocation>
        <location evidence="7">Cytoplasm</location>
    </subcellularLocation>
</comment>
<proteinExistence type="inferred from homology"/>